<reference evidence="3" key="1">
    <citation type="journal article" date="2015" name="Proc. Natl. Acad. Sci. U.S.A.">
        <title>Genome sequence of the Asian Tiger mosquito, Aedes albopictus, reveals insights into its biology, genetics, and evolution.</title>
        <authorList>
            <person name="Chen X.G."/>
            <person name="Jiang X."/>
            <person name="Gu J."/>
            <person name="Xu M."/>
            <person name="Wu Y."/>
            <person name="Deng Y."/>
            <person name="Zhang C."/>
            <person name="Bonizzoni M."/>
            <person name="Dermauw W."/>
            <person name="Vontas J."/>
            <person name="Armbruster P."/>
            <person name="Huang X."/>
            <person name="Yang Y."/>
            <person name="Zhang H."/>
            <person name="He W."/>
            <person name="Peng H."/>
            <person name="Liu Y."/>
            <person name="Wu K."/>
            <person name="Chen J."/>
            <person name="Lirakis M."/>
            <person name="Topalis P."/>
            <person name="Van Leeuwen T."/>
            <person name="Hall A.B."/>
            <person name="Jiang X."/>
            <person name="Thorpe C."/>
            <person name="Mueller R.L."/>
            <person name="Sun C."/>
            <person name="Waterhouse R.M."/>
            <person name="Yan G."/>
            <person name="Tu Z.J."/>
            <person name="Fang X."/>
            <person name="James A.A."/>
        </authorList>
    </citation>
    <scope>NUCLEOTIDE SEQUENCE [LARGE SCALE GENOMIC DNA]</scope>
    <source>
        <strain evidence="3">Foshan</strain>
    </source>
</reference>
<dbReference type="EnsemblMetazoa" id="AALFPA23_007789.R10424">
    <property type="protein sequence ID" value="AALFPA23_007789.P10424"/>
    <property type="gene ID" value="AALFPA23_007789"/>
</dbReference>
<evidence type="ECO:0000313" key="3">
    <source>
        <dbReference type="Proteomes" id="UP000069940"/>
    </source>
</evidence>
<organism evidence="2 3">
    <name type="scientific">Aedes albopictus</name>
    <name type="common">Asian tiger mosquito</name>
    <name type="synonym">Stegomyia albopicta</name>
    <dbReference type="NCBI Taxonomy" id="7160"/>
    <lineage>
        <taxon>Eukaryota</taxon>
        <taxon>Metazoa</taxon>
        <taxon>Ecdysozoa</taxon>
        <taxon>Arthropoda</taxon>
        <taxon>Hexapoda</taxon>
        <taxon>Insecta</taxon>
        <taxon>Pterygota</taxon>
        <taxon>Neoptera</taxon>
        <taxon>Endopterygota</taxon>
        <taxon>Diptera</taxon>
        <taxon>Nematocera</taxon>
        <taxon>Culicoidea</taxon>
        <taxon>Culicidae</taxon>
        <taxon>Culicinae</taxon>
        <taxon>Aedini</taxon>
        <taxon>Aedes</taxon>
        <taxon>Stegomyia</taxon>
    </lineage>
</organism>
<accession>A0ABM1YC58</accession>
<dbReference type="Proteomes" id="UP000069940">
    <property type="component" value="Unassembled WGS sequence"/>
</dbReference>
<feature type="region of interest" description="Disordered" evidence="1">
    <location>
        <begin position="1"/>
        <end position="37"/>
    </location>
</feature>
<name>A0ABM1YC58_AEDAL</name>
<evidence type="ECO:0000256" key="1">
    <source>
        <dbReference type="SAM" id="MobiDB-lite"/>
    </source>
</evidence>
<dbReference type="GeneID" id="109408038"/>
<sequence length="146" mass="16704">MAESGNIPQKIPVRRRSSLFQSEQGSSSASPVPCKPSYEKQLKDEIDSWNRLVRDKVHEINEFKKNTIELNVSLLSEEQHRYLSAGPTVDAIVQDSNDFTQLVERYIQRKSFLARRYDAVLKESRAQLDNAALDVVENELLSKPID</sequence>
<reference evidence="2" key="2">
    <citation type="submission" date="2025-05" db="UniProtKB">
        <authorList>
            <consortium name="EnsemblMetazoa"/>
        </authorList>
    </citation>
    <scope>IDENTIFICATION</scope>
    <source>
        <strain evidence="2">Foshan</strain>
    </source>
</reference>
<proteinExistence type="predicted"/>
<protein>
    <submittedName>
        <fullName evidence="2">Uncharacterized protein</fullName>
    </submittedName>
</protein>
<evidence type="ECO:0000313" key="2">
    <source>
        <dbReference type="EnsemblMetazoa" id="AALFPA23_007789.P10424"/>
    </source>
</evidence>
<dbReference type="RefSeq" id="XP_029720697.1">
    <property type="nucleotide sequence ID" value="XM_029864837.2"/>
</dbReference>
<feature type="compositionally biased region" description="Low complexity" evidence="1">
    <location>
        <begin position="18"/>
        <end position="30"/>
    </location>
</feature>
<keyword evidence="3" id="KW-1185">Reference proteome</keyword>